<comment type="caution">
    <text evidence="5">The sequence shown here is derived from an EMBL/GenBank/DDBJ whole genome shotgun (WGS) entry which is preliminary data.</text>
</comment>
<evidence type="ECO:0000256" key="4">
    <source>
        <dbReference type="RuleBase" id="RU003707"/>
    </source>
</evidence>
<reference evidence="6" key="1">
    <citation type="submission" date="2019-01" db="EMBL/GenBank/DDBJ databases">
        <title>Gri0909 isolated from a small marine red alga.</title>
        <authorList>
            <person name="Kim J."/>
            <person name="Jeong S.E."/>
            <person name="Jeon C.O."/>
        </authorList>
    </citation>
    <scope>NUCLEOTIDE SEQUENCE [LARGE SCALE GENOMIC DNA]</scope>
    <source>
        <strain evidence="6">Gri0909</strain>
    </source>
</reference>
<dbReference type="Proteomes" id="UP000287447">
    <property type="component" value="Unassembled WGS sequence"/>
</dbReference>
<proteinExistence type="inferred from homology"/>
<dbReference type="PANTHER" id="PTHR11941">
    <property type="entry name" value="ENOYL-COA HYDRATASE-RELATED"/>
    <property type="match status" value="1"/>
</dbReference>
<sequence length="272" mass="28912">MASKQAPLLIERQGSIAIVTFNRPDVHNAMNPETICRLADAWEEINAAADIRVAVITGAGDRTFCSGGDLGTALPILTGAREPEDEWDRRLAEDPDLAGRATLKGVDMDKPVIAAINGNCLAGGMELALGCHLRIAAEGSRFALPEPKHGLIPFGGALVRLPRQVPQVRAMEILLTGDFFSAADALEFGLLNRVVAKDQVLPAAIALAERIASNGPLAVSEIIRVVNKASGRPFDDAFEIETQGMKKIMVSADAREGPAAFIAKRVPVFKGC</sequence>
<dbReference type="GO" id="GO:0006635">
    <property type="term" value="P:fatty acid beta-oxidation"/>
    <property type="evidence" value="ECO:0007669"/>
    <property type="project" value="TreeGrafter"/>
</dbReference>
<evidence type="ECO:0000313" key="5">
    <source>
        <dbReference type="EMBL" id="RVU39736.1"/>
    </source>
</evidence>
<dbReference type="Gene3D" id="3.90.226.10">
    <property type="entry name" value="2-enoyl-CoA Hydratase, Chain A, domain 1"/>
    <property type="match status" value="1"/>
</dbReference>
<protein>
    <submittedName>
        <fullName evidence="5">Crotonase/enoyl-CoA hydratase family protein</fullName>
        <ecNumber evidence="5">4.2.1.17</ecNumber>
    </submittedName>
</protein>
<keyword evidence="2" id="KW-0443">Lipid metabolism</keyword>
<keyword evidence="3 5" id="KW-0456">Lyase</keyword>
<accession>A0A437QZ08</accession>
<dbReference type="SUPFAM" id="SSF52096">
    <property type="entry name" value="ClpP/crotonase"/>
    <property type="match status" value="1"/>
</dbReference>
<dbReference type="InterPro" id="IPR014748">
    <property type="entry name" value="Enoyl-CoA_hydra_C"/>
</dbReference>
<gene>
    <name evidence="5" type="ORF">EOI86_03580</name>
</gene>
<dbReference type="EC" id="4.2.1.17" evidence="5"/>
<evidence type="ECO:0000256" key="3">
    <source>
        <dbReference type="ARBA" id="ARBA00023239"/>
    </source>
</evidence>
<dbReference type="AlphaFoldDB" id="A0A437QZ08"/>
<dbReference type="InterPro" id="IPR018376">
    <property type="entry name" value="Enoyl-CoA_hyd/isom_CS"/>
</dbReference>
<keyword evidence="6" id="KW-1185">Reference proteome</keyword>
<dbReference type="GO" id="GO:0004300">
    <property type="term" value="F:enoyl-CoA hydratase activity"/>
    <property type="evidence" value="ECO:0007669"/>
    <property type="project" value="UniProtKB-EC"/>
</dbReference>
<dbReference type="InterPro" id="IPR001753">
    <property type="entry name" value="Enoyl-CoA_hydra/iso"/>
</dbReference>
<dbReference type="CDD" id="cd06558">
    <property type="entry name" value="crotonase-like"/>
    <property type="match status" value="1"/>
</dbReference>
<dbReference type="EMBL" id="SADE01000001">
    <property type="protein sequence ID" value="RVU39736.1"/>
    <property type="molecule type" value="Genomic_DNA"/>
</dbReference>
<dbReference type="PROSITE" id="PS00166">
    <property type="entry name" value="ENOYL_COA_HYDRATASE"/>
    <property type="match status" value="1"/>
</dbReference>
<organism evidence="5 6">
    <name type="scientific">Hwanghaeella grinnelliae</name>
    <dbReference type="NCBI Taxonomy" id="2500179"/>
    <lineage>
        <taxon>Bacteria</taxon>
        <taxon>Pseudomonadati</taxon>
        <taxon>Pseudomonadota</taxon>
        <taxon>Alphaproteobacteria</taxon>
        <taxon>Rhodospirillales</taxon>
        <taxon>Rhodospirillaceae</taxon>
        <taxon>Hwanghaeella</taxon>
    </lineage>
</organism>
<dbReference type="Pfam" id="PF00378">
    <property type="entry name" value="ECH_1"/>
    <property type="match status" value="1"/>
</dbReference>
<evidence type="ECO:0000313" key="6">
    <source>
        <dbReference type="Proteomes" id="UP000287447"/>
    </source>
</evidence>
<evidence type="ECO:0000256" key="2">
    <source>
        <dbReference type="ARBA" id="ARBA00023098"/>
    </source>
</evidence>
<dbReference type="Gene3D" id="1.10.12.10">
    <property type="entry name" value="Lyase 2-enoyl-coa Hydratase, Chain A, domain 2"/>
    <property type="match status" value="1"/>
</dbReference>
<evidence type="ECO:0000256" key="1">
    <source>
        <dbReference type="ARBA" id="ARBA00005254"/>
    </source>
</evidence>
<dbReference type="PANTHER" id="PTHR11941:SF169">
    <property type="entry name" value="(7AS)-7A-METHYL-1,5-DIOXO-2,3,5,6,7,7A-HEXAHYDRO-1H-INDENE-CARBOXYL-COA HYDROLASE"/>
    <property type="match status" value="1"/>
</dbReference>
<dbReference type="InterPro" id="IPR029045">
    <property type="entry name" value="ClpP/crotonase-like_dom_sf"/>
</dbReference>
<name>A0A437QZ08_9PROT</name>
<comment type="similarity">
    <text evidence="1 4">Belongs to the enoyl-CoA hydratase/isomerase family.</text>
</comment>
<dbReference type="OrthoDB" id="9795613at2"/>